<evidence type="ECO:0000313" key="3">
    <source>
        <dbReference type="EMBL" id="MBP2323774.1"/>
    </source>
</evidence>
<dbReference type="PANTHER" id="PTHR30461:SF23">
    <property type="entry name" value="DNA RECOMBINASE-RELATED"/>
    <property type="match status" value="1"/>
</dbReference>
<dbReference type="InterPro" id="IPR050639">
    <property type="entry name" value="SSR_resolvase"/>
</dbReference>
<dbReference type="Pfam" id="PF00239">
    <property type="entry name" value="Resolvase"/>
    <property type="match status" value="1"/>
</dbReference>
<dbReference type="Gene3D" id="3.40.50.1390">
    <property type="entry name" value="Resolvase, N-terminal catalytic domain"/>
    <property type="match status" value="1"/>
</dbReference>
<dbReference type="InterPro" id="IPR011109">
    <property type="entry name" value="DNA_bind_recombinase_dom"/>
</dbReference>
<dbReference type="Proteomes" id="UP001519332">
    <property type="component" value="Unassembled WGS sequence"/>
</dbReference>
<feature type="domain" description="Recombinase" evidence="2">
    <location>
        <begin position="156"/>
        <end position="272"/>
    </location>
</feature>
<evidence type="ECO:0000259" key="2">
    <source>
        <dbReference type="PROSITE" id="PS51737"/>
    </source>
</evidence>
<dbReference type="SMART" id="SM00857">
    <property type="entry name" value="Resolvase"/>
    <property type="match status" value="1"/>
</dbReference>
<organism evidence="3 4">
    <name type="scientific">Kibdelosporangium banguiense</name>
    <dbReference type="NCBI Taxonomy" id="1365924"/>
    <lineage>
        <taxon>Bacteria</taxon>
        <taxon>Bacillati</taxon>
        <taxon>Actinomycetota</taxon>
        <taxon>Actinomycetes</taxon>
        <taxon>Pseudonocardiales</taxon>
        <taxon>Pseudonocardiaceae</taxon>
        <taxon>Kibdelosporangium</taxon>
    </lineage>
</organism>
<dbReference type="CDD" id="cd00338">
    <property type="entry name" value="Ser_Recombinase"/>
    <property type="match status" value="1"/>
</dbReference>
<comment type="caution">
    <text evidence="3">The sequence shown here is derived from an EMBL/GenBank/DDBJ whole genome shotgun (WGS) entry which is preliminary data.</text>
</comment>
<dbReference type="Gene3D" id="3.90.1750.20">
    <property type="entry name" value="Putative Large Serine Recombinase, Chain B, Domain 2"/>
    <property type="match status" value="1"/>
</dbReference>
<evidence type="ECO:0000313" key="4">
    <source>
        <dbReference type="Proteomes" id="UP001519332"/>
    </source>
</evidence>
<name>A0ABS4THK1_9PSEU</name>
<dbReference type="PROSITE" id="PS51737">
    <property type="entry name" value="RECOMBINASE_DNA_BIND"/>
    <property type="match status" value="1"/>
</dbReference>
<dbReference type="InterPro" id="IPR036162">
    <property type="entry name" value="Resolvase-like_N_sf"/>
</dbReference>
<dbReference type="InterPro" id="IPR006119">
    <property type="entry name" value="Resolv_N"/>
</dbReference>
<keyword evidence="4" id="KW-1185">Reference proteome</keyword>
<protein>
    <submittedName>
        <fullName evidence="3">DNA invertase Pin-like site-specific DNA recombinase</fullName>
    </submittedName>
</protein>
<sequence length="478" mass="53716">MYLRISEDREGDELGIDRHFEDLIGLFRARGWALDRRHVFVDNDLSAAGKRDRPDFIRMLQSVERGELGVLTAWMLDRLLRNRSDQVWLYESCERAKMLLAFARGSDIDMGSAAGQIVADILAAIARGEIKIKGERHQRAAEQAAKQGRRYGGRKPFGYEQDGMTIIPAEAVAVHQAYNDVLTGVPLAQIARDWNDAGLHSGQAKWADNRHGARGTPAKWKHDTVRLVLLNPRNAGIRRYKKEEVAIAQWPPIVPEETFRAVQDFLKDPSRYSGAKAEQQLLTGVALCGAPGCGLTVHGGGARHGKPVYRCQSMRHVNRLAKPVEEFIGKLVVARMSRKDAVELLMDTKRLDAPALRKELVTKRTRLEQIAVEFADDETVTPAQLRAMTGRLRERITEIEAELADAGRVDVLGPLVRSKNVAATWKAMSRAKQRLVIDTLMVIKLHKVGRGVRTFRSETVEIEWKHKLDDELVIVGER</sequence>
<reference evidence="3 4" key="1">
    <citation type="submission" date="2021-03" db="EMBL/GenBank/DDBJ databases">
        <title>Sequencing the genomes of 1000 actinobacteria strains.</title>
        <authorList>
            <person name="Klenk H.-P."/>
        </authorList>
    </citation>
    <scope>NUCLEOTIDE SEQUENCE [LARGE SCALE GENOMIC DNA]</scope>
    <source>
        <strain evidence="3 4">DSM 46670</strain>
    </source>
</reference>
<dbReference type="InterPro" id="IPR038109">
    <property type="entry name" value="DNA_bind_recomb_sf"/>
</dbReference>
<dbReference type="RefSeq" id="WP_209640667.1">
    <property type="nucleotide sequence ID" value="NZ_JAGINW010000001.1"/>
</dbReference>
<dbReference type="SUPFAM" id="SSF53041">
    <property type="entry name" value="Resolvase-like"/>
    <property type="match status" value="1"/>
</dbReference>
<gene>
    <name evidence="3" type="ORF">JOF56_004159</name>
</gene>
<dbReference type="EMBL" id="JAGINW010000001">
    <property type="protein sequence ID" value="MBP2323774.1"/>
    <property type="molecule type" value="Genomic_DNA"/>
</dbReference>
<dbReference type="PANTHER" id="PTHR30461">
    <property type="entry name" value="DNA-INVERTASE FROM LAMBDOID PROPHAGE"/>
    <property type="match status" value="1"/>
</dbReference>
<proteinExistence type="predicted"/>
<feature type="domain" description="Resolvase/invertase-type recombinase catalytic" evidence="1">
    <location>
        <begin position="1"/>
        <end position="148"/>
    </location>
</feature>
<accession>A0ABS4THK1</accession>
<evidence type="ECO:0000259" key="1">
    <source>
        <dbReference type="PROSITE" id="PS51736"/>
    </source>
</evidence>
<dbReference type="PROSITE" id="PS51736">
    <property type="entry name" value="RECOMBINASES_3"/>
    <property type="match status" value="1"/>
</dbReference>
<dbReference type="Pfam" id="PF07508">
    <property type="entry name" value="Recombinase"/>
    <property type="match status" value="1"/>
</dbReference>